<dbReference type="Gene3D" id="1.20.1720.10">
    <property type="entry name" value="Multidrug resistance protein D"/>
    <property type="match status" value="1"/>
</dbReference>
<dbReference type="PANTHER" id="PTHR23502">
    <property type="entry name" value="MAJOR FACILITATOR SUPERFAMILY"/>
    <property type="match status" value="1"/>
</dbReference>
<evidence type="ECO:0000256" key="3">
    <source>
        <dbReference type="ARBA" id="ARBA00022448"/>
    </source>
</evidence>
<dbReference type="AlphaFoldDB" id="A0A0T9Q9B7"/>
<evidence type="ECO:0000256" key="8">
    <source>
        <dbReference type="RuleBase" id="RU365088"/>
    </source>
</evidence>
<keyword evidence="5 8" id="KW-0812">Transmembrane</keyword>
<evidence type="ECO:0000256" key="5">
    <source>
        <dbReference type="ARBA" id="ARBA00022692"/>
    </source>
</evidence>
<dbReference type="EMBL" id="CQAW01000015">
    <property type="protein sequence ID" value="CNI01548.1"/>
    <property type="molecule type" value="Genomic_DNA"/>
</dbReference>
<dbReference type="InterPro" id="IPR011701">
    <property type="entry name" value="MFS"/>
</dbReference>
<sequence>MKTTSSFMFYLAGLSMLGYLATDMYLPAFGAMQQELNTSAGSISASLSIFLAGFAIAQLIWGPVSDKLGRKPVLLVGLGLFAIGCLGILWVETATQLLVLRFIQAVGVCSAAVSWQALVVDRYHSSKVNRVFATIMPLVALSPALAPLLGAWLLNHFSWRSIFVVLLAITLLLLIPTALLKERKKVASDSGLKSKSAISFWQLLKSPVFSGNVMMFAACSAGFFAWLTGSPFILGDMGYSPNAIGLSYVPQTLAFLLGGFACRSALSRIKGNTLLPWLLAGYALSMIALYLIATLTTPTLVTLLIPFCIMALVNGACYPIIVANALMPFPANTGKAAALQNTLQLGLCFIASMIVSLFISQPLLATVTVMLSTVALAILGYGIHCYAMKNEKGHTDPMPKVIGVTARQQANESR</sequence>
<feature type="transmembrane region" description="Helical" evidence="8">
    <location>
        <begin position="40"/>
        <end position="61"/>
    </location>
</feature>
<evidence type="ECO:0000256" key="1">
    <source>
        <dbReference type="ARBA" id="ARBA00004651"/>
    </source>
</evidence>
<dbReference type="Proteomes" id="UP000041882">
    <property type="component" value="Unassembled WGS sequence"/>
</dbReference>
<dbReference type="RefSeq" id="WP_050115339.1">
    <property type="nucleotide sequence ID" value="NZ_CABHXQ010000069.1"/>
</dbReference>
<dbReference type="SUPFAM" id="SSF103473">
    <property type="entry name" value="MFS general substrate transporter"/>
    <property type="match status" value="1"/>
</dbReference>
<feature type="transmembrane region" description="Helical" evidence="8">
    <location>
        <begin position="73"/>
        <end position="91"/>
    </location>
</feature>
<keyword evidence="7 8" id="KW-0472">Membrane</keyword>
<evidence type="ECO:0000256" key="6">
    <source>
        <dbReference type="ARBA" id="ARBA00022989"/>
    </source>
</evidence>
<evidence type="ECO:0000313" key="10">
    <source>
        <dbReference type="EMBL" id="CNI01548.1"/>
    </source>
</evidence>
<feature type="transmembrane region" description="Helical" evidence="8">
    <location>
        <begin position="299"/>
        <end position="326"/>
    </location>
</feature>
<feature type="transmembrane region" description="Helical" evidence="8">
    <location>
        <begin position="239"/>
        <end position="262"/>
    </location>
</feature>
<feature type="transmembrane region" description="Helical" evidence="8">
    <location>
        <begin position="338"/>
        <end position="359"/>
    </location>
</feature>
<dbReference type="NCBIfam" id="NF008270">
    <property type="entry name" value="PRK11043.1"/>
    <property type="match status" value="1"/>
</dbReference>
<feature type="transmembrane region" description="Helical" evidence="8">
    <location>
        <begin position="159"/>
        <end position="180"/>
    </location>
</feature>
<dbReference type="GO" id="GO:0005886">
    <property type="term" value="C:plasma membrane"/>
    <property type="evidence" value="ECO:0007669"/>
    <property type="project" value="UniProtKB-SubCell"/>
</dbReference>
<organism evidence="10 11">
    <name type="scientific">Yersinia thracica</name>
    <dbReference type="NCBI Taxonomy" id="2890319"/>
    <lineage>
        <taxon>Bacteria</taxon>
        <taxon>Pseudomonadati</taxon>
        <taxon>Pseudomonadota</taxon>
        <taxon>Gammaproteobacteria</taxon>
        <taxon>Enterobacterales</taxon>
        <taxon>Yersiniaceae</taxon>
        <taxon>Yersinia</taxon>
    </lineage>
</organism>
<dbReference type="PROSITE" id="PS50850">
    <property type="entry name" value="MFS"/>
    <property type="match status" value="1"/>
</dbReference>
<dbReference type="GO" id="GO:1990961">
    <property type="term" value="P:xenobiotic detoxification by transmembrane export across the plasma membrane"/>
    <property type="evidence" value="ECO:0007669"/>
    <property type="project" value="InterPro"/>
</dbReference>
<keyword evidence="4" id="KW-1003">Cell membrane</keyword>
<dbReference type="PANTHER" id="PTHR23502:SF162">
    <property type="entry name" value="INNER MEMBRANE TRANSPORT PROTEIN YDHC"/>
    <property type="match status" value="1"/>
</dbReference>
<dbReference type="InterPro" id="IPR004812">
    <property type="entry name" value="Efflux_drug-R_Bcr/CmlA"/>
</dbReference>
<feature type="transmembrane region" description="Helical" evidence="8">
    <location>
        <begin position="365"/>
        <end position="383"/>
    </location>
</feature>
<evidence type="ECO:0000256" key="7">
    <source>
        <dbReference type="ARBA" id="ARBA00023136"/>
    </source>
</evidence>
<feature type="transmembrane region" description="Helical" evidence="8">
    <location>
        <begin position="7"/>
        <end position="28"/>
    </location>
</feature>
<comment type="similarity">
    <text evidence="2 8">Belongs to the major facilitator superfamily. Bcr/CmlA family.</text>
</comment>
<protein>
    <recommendedName>
        <fullName evidence="8">Bcr/CflA family efflux transporter</fullName>
    </recommendedName>
</protein>
<feature type="transmembrane region" description="Helical" evidence="8">
    <location>
        <begin position="97"/>
        <end position="119"/>
    </location>
</feature>
<evidence type="ECO:0000256" key="2">
    <source>
        <dbReference type="ARBA" id="ARBA00006236"/>
    </source>
</evidence>
<dbReference type="GO" id="GO:0042910">
    <property type="term" value="F:xenobiotic transmembrane transporter activity"/>
    <property type="evidence" value="ECO:0007669"/>
    <property type="project" value="InterPro"/>
</dbReference>
<dbReference type="FunFam" id="1.20.1720.10:FF:000005">
    <property type="entry name" value="Bcr/CflA family efflux transporter"/>
    <property type="match status" value="1"/>
</dbReference>
<dbReference type="InterPro" id="IPR036259">
    <property type="entry name" value="MFS_trans_sf"/>
</dbReference>
<comment type="subcellular location">
    <subcellularLocation>
        <location evidence="8">Cell inner membrane</location>
        <topology evidence="8">Multi-pass membrane protein</topology>
    </subcellularLocation>
    <subcellularLocation>
        <location evidence="1">Cell membrane</location>
        <topology evidence="1">Multi-pass membrane protein</topology>
    </subcellularLocation>
</comment>
<feature type="domain" description="Major facilitator superfamily (MFS) profile" evidence="9">
    <location>
        <begin position="7"/>
        <end position="392"/>
    </location>
</feature>
<gene>
    <name evidence="10" type="primary">ydhC</name>
    <name evidence="10" type="ORF">ERS008472_02960</name>
</gene>
<keyword evidence="11" id="KW-1185">Reference proteome</keyword>
<name>A0A0T9Q9B7_9GAMM</name>
<dbReference type="InterPro" id="IPR020846">
    <property type="entry name" value="MFS_dom"/>
</dbReference>
<feature type="transmembrane region" description="Helical" evidence="8">
    <location>
        <begin position="131"/>
        <end position="153"/>
    </location>
</feature>
<evidence type="ECO:0000313" key="11">
    <source>
        <dbReference type="Proteomes" id="UP000041882"/>
    </source>
</evidence>
<keyword evidence="8" id="KW-0997">Cell inner membrane</keyword>
<reference evidence="11" key="1">
    <citation type="submission" date="2015-03" db="EMBL/GenBank/DDBJ databases">
        <authorList>
            <consortium name="Pathogen Informatics"/>
            <person name="Murphy D."/>
        </authorList>
    </citation>
    <scope>NUCLEOTIDE SEQUENCE [LARGE SCALE GENOMIC DNA]</scope>
    <source>
        <strain evidence="11">IP6945</strain>
    </source>
</reference>
<evidence type="ECO:0000256" key="4">
    <source>
        <dbReference type="ARBA" id="ARBA00022475"/>
    </source>
</evidence>
<evidence type="ECO:0000259" key="9">
    <source>
        <dbReference type="PROSITE" id="PS50850"/>
    </source>
</evidence>
<keyword evidence="6 8" id="KW-1133">Transmembrane helix</keyword>
<feature type="transmembrane region" description="Helical" evidence="8">
    <location>
        <begin position="274"/>
        <end position="293"/>
    </location>
</feature>
<accession>A0A0T9Q9B7</accession>
<proteinExistence type="inferred from homology"/>
<keyword evidence="3 8" id="KW-0813">Transport</keyword>
<dbReference type="CDD" id="cd17320">
    <property type="entry name" value="MFS_MdfA_MDR_like"/>
    <property type="match status" value="1"/>
</dbReference>
<dbReference type="NCBIfam" id="TIGR00710">
    <property type="entry name" value="efflux_Bcr_CflA"/>
    <property type="match status" value="1"/>
</dbReference>
<dbReference type="Pfam" id="PF07690">
    <property type="entry name" value="MFS_1"/>
    <property type="match status" value="1"/>
</dbReference>
<feature type="transmembrane region" description="Helical" evidence="8">
    <location>
        <begin position="200"/>
        <end position="227"/>
    </location>
</feature>